<name>A0A2P2MLH9_RHIMU</name>
<accession>A0A2P2MLH9</accession>
<reference evidence="1" key="1">
    <citation type="submission" date="2018-02" db="EMBL/GenBank/DDBJ databases">
        <title>Rhizophora mucronata_Transcriptome.</title>
        <authorList>
            <person name="Meera S.P."/>
            <person name="Sreeshan A."/>
            <person name="Augustine A."/>
        </authorList>
    </citation>
    <scope>NUCLEOTIDE SEQUENCE</scope>
    <source>
        <tissue evidence="1">Leaf</tissue>
    </source>
</reference>
<evidence type="ECO:0000313" key="1">
    <source>
        <dbReference type="EMBL" id="MBX31076.1"/>
    </source>
</evidence>
<sequence length="118" mass="13871">MSLAVTLQDSRVRDFKFFNVFKCRKPELVIREFETFKETSPVNPEINSNVLSVRLQFWDRLSSDKDVRSFMFFTPASVNPPPHISSDCRFLKFTQKYKQLKNRCSNSRTRRGGGSRIK</sequence>
<proteinExistence type="predicted"/>
<protein>
    <submittedName>
        <fullName evidence="1">Uncharacterized protein</fullName>
    </submittedName>
</protein>
<dbReference type="AlphaFoldDB" id="A0A2P2MLH9"/>
<dbReference type="EMBL" id="GGEC01050592">
    <property type="protein sequence ID" value="MBX31076.1"/>
    <property type="molecule type" value="Transcribed_RNA"/>
</dbReference>
<organism evidence="1">
    <name type="scientific">Rhizophora mucronata</name>
    <name type="common">Asiatic mangrove</name>
    <dbReference type="NCBI Taxonomy" id="61149"/>
    <lineage>
        <taxon>Eukaryota</taxon>
        <taxon>Viridiplantae</taxon>
        <taxon>Streptophyta</taxon>
        <taxon>Embryophyta</taxon>
        <taxon>Tracheophyta</taxon>
        <taxon>Spermatophyta</taxon>
        <taxon>Magnoliopsida</taxon>
        <taxon>eudicotyledons</taxon>
        <taxon>Gunneridae</taxon>
        <taxon>Pentapetalae</taxon>
        <taxon>rosids</taxon>
        <taxon>fabids</taxon>
        <taxon>Malpighiales</taxon>
        <taxon>Rhizophoraceae</taxon>
        <taxon>Rhizophora</taxon>
    </lineage>
</organism>